<reference evidence="3" key="1">
    <citation type="journal article" date="2014" name="Genome Announc.">
        <title>Genome sequence and annotation of Acremonium chrysogenum, producer of the beta-lactam antibiotic cephalosporin C.</title>
        <authorList>
            <person name="Terfehr D."/>
            <person name="Dahlmann T.A."/>
            <person name="Specht T."/>
            <person name="Zadra I."/>
            <person name="Kuernsteiner H."/>
            <person name="Kueck U."/>
        </authorList>
    </citation>
    <scope>NUCLEOTIDE SEQUENCE [LARGE SCALE GENOMIC DNA]</scope>
    <source>
        <strain evidence="3">ATCC 11550 / CBS 779.69 / DSM 880 / IAM 14645 / JCM 23072 / IMI 49137</strain>
    </source>
</reference>
<dbReference type="Proteomes" id="UP000029964">
    <property type="component" value="Unassembled WGS sequence"/>
</dbReference>
<evidence type="ECO:0000256" key="1">
    <source>
        <dbReference type="SAM" id="MobiDB-lite"/>
    </source>
</evidence>
<comment type="caution">
    <text evidence="2">The sequence shown here is derived from an EMBL/GenBank/DDBJ whole genome shotgun (WGS) entry which is preliminary data.</text>
</comment>
<dbReference type="AlphaFoldDB" id="A0A086T1F4"/>
<proteinExistence type="predicted"/>
<evidence type="ECO:0000313" key="3">
    <source>
        <dbReference type="Proteomes" id="UP000029964"/>
    </source>
</evidence>
<gene>
    <name evidence="2" type="ORF">ACRE_060470</name>
</gene>
<feature type="region of interest" description="Disordered" evidence="1">
    <location>
        <begin position="1"/>
        <end position="37"/>
    </location>
</feature>
<sequence>MAVRAESWTPGWNSGRSHADGPQPSDEHLARHVSTSKPPLATFVSLSRLGSLHMLPGGSMFPHESGAYPHVGM</sequence>
<name>A0A086T1F4_HAPC1</name>
<dbReference type="HOGENOM" id="CLU_2704244_0_0_1"/>
<dbReference type="EMBL" id="JPKY01000075">
    <property type="protein sequence ID" value="KFH43186.1"/>
    <property type="molecule type" value="Genomic_DNA"/>
</dbReference>
<evidence type="ECO:0000313" key="2">
    <source>
        <dbReference type="EMBL" id="KFH43186.1"/>
    </source>
</evidence>
<protein>
    <submittedName>
        <fullName evidence="2">Uncharacterized protein</fullName>
    </submittedName>
</protein>
<organism evidence="2 3">
    <name type="scientific">Hapsidospora chrysogenum (strain ATCC 11550 / CBS 779.69 / DSM 880 / IAM 14645 / JCM 23072 / IMI 49137)</name>
    <name type="common">Acremonium chrysogenum</name>
    <dbReference type="NCBI Taxonomy" id="857340"/>
    <lineage>
        <taxon>Eukaryota</taxon>
        <taxon>Fungi</taxon>
        <taxon>Dikarya</taxon>
        <taxon>Ascomycota</taxon>
        <taxon>Pezizomycotina</taxon>
        <taxon>Sordariomycetes</taxon>
        <taxon>Hypocreomycetidae</taxon>
        <taxon>Hypocreales</taxon>
        <taxon>Bionectriaceae</taxon>
        <taxon>Hapsidospora</taxon>
    </lineage>
</organism>
<accession>A0A086T1F4</accession>
<keyword evidence="3" id="KW-1185">Reference proteome</keyword>